<proteinExistence type="predicted"/>
<evidence type="ECO:0000313" key="6">
    <source>
        <dbReference type="Proteomes" id="UP001143463"/>
    </source>
</evidence>
<keyword evidence="6" id="KW-1185">Reference proteome</keyword>
<evidence type="ECO:0000256" key="3">
    <source>
        <dbReference type="SAM" id="Phobius"/>
    </source>
</evidence>
<protein>
    <recommendedName>
        <fullName evidence="4">OmpA-like domain-containing protein</fullName>
    </recommendedName>
</protein>
<feature type="transmembrane region" description="Helical" evidence="3">
    <location>
        <begin position="12"/>
        <end position="34"/>
    </location>
</feature>
<accession>A0A9W6P0H3</accession>
<evidence type="ECO:0000256" key="1">
    <source>
        <dbReference type="PROSITE-ProRule" id="PRU00473"/>
    </source>
</evidence>
<keyword evidence="1 3" id="KW-0472">Membrane</keyword>
<evidence type="ECO:0000256" key="2">
    <source>
        <dbReference type="SAM" id="MobiDB-lite"/>
    </source>
</evidence>
<organism evidence="5 6">
    <name type="scientific">Pseudonocardia halophobica</name>
    <dbReference type="NCBI Taxonomy" id="29401"/>
    <lineage>
        <taxon>Bacteria</taxon>
        <taxon>Bacillati</taxon>
        <taxon>Actinomycetota</taxon>
        <taxon>Actinomycetes</taxon>
        <taxon>Pseudonocardiales</taxon>
        <taxon>Pseudonocardiaceae</taxon>
        <taxon>Pseudonocardia</taxon>
    </lineage>
</organism>
<dbReference type="EMBL" id="BSFQ01000049">
    <property type="protein sequence ID" value="GLL15537.1"/>
    <property type="molecule type" value="Genomic_DNA"/>
</dbReference>
<dbReference type="SUPFAM" id="SSF103088">
    <property type="entry name" value="OmpA-like"/>
    <property type="match status" value="1"/>
</dbReference>
<dbReference type="PROSITE" id="PS51123">
    <property type="entry name" value="OMPA_2"/>
    <property type="match status" value="1"/>
</dbReference>
<dbReference type="InterPro" id="IPR036737">
    <property type="entry name" value="OmpA-like_sf"/>
</dbReference>
<sequence>MGTTAGVGRSRRALWIAAAVLVPAVLAGIGLLWVRPAPEGPGPEDRAAATGPASSAALPTAATEPPPLVTADRSGVERLLAEAPLLFDGESAQLRPVTADTVRRLGGMLEVMPDVPVRLVGHTADLPGPAERARRLSRERAEAVAAALVAAGIEPQRISVDGVGEAGPLGTPEASRRVDVLLG</sequence>
<evidence type="ECO:0000313" key="5">
    <source>
        <dbReference type="EMBL" id="GLL15537.1"/>
    </source>
</evidence>
<dbReference type="InterPro" id="IPR050330">
    <property type="entry name" value="Bact_OuterMem_StrucFunc"/>
</dbReference>
<reference evidence="5" key="1">
    <citation type="journal article" date="2014" name="Int. J. Syst. Evol. Microbiol.">
        <title>Complete genome sequence of Corynebacterium casei LMG S-19264T (=DSM 44701T), isolated from a smear-ripened cheese.</title>
        <authorList>
            <consortium name="US DOE Joint Genome Institute (JGI-PGF)"/>
            <person name="Walter F."/>
            <person name="Albersmeier A."/>
            <person name="Kalinowski J."/>
            <person name="Ruckert C."/>
        </authorList>
    </citation>
    <scope>NUCLEOTIDE SEQUENCE</scope>
    <source>
        <strain evidence="5">VKM Ac-1069</strain>
    </source>
</reference>
<gene>
    <name evidence="5" type="ORF">GCM10017577_66890</name>
</gene>
<feature type="compositionally biased region" description="Low complexity" evidence="2">
    <location>
        <begin position="48"/>
        <end position="63"/>
    </location>
</feature>
<dbReference type="Pfam" id="PF00691">
    <property type="entry name" value="OmpA"/>
    <property type="match status" value="1"/>
</dbReference>
<name>A0A9W6P0H3_9PSEU</name>
<reference evidence="5" key="2">
    <citation type="submission" date="2023-01" db="EMBL/GenBank/DDBJ databases">
        <authorList>
            <person name="Sun Q."/>
            <person name="Evtushenko L."/>
        </authorList>
    </citation>
    <scope>NUCLEOTIDE SEQUENCE</scope>
    <source>
        <strain evidence="5">VKM Ac-1069</strain>
    </source>
</reference>
<dbReference type="Proteomes" id="UP001143463">
    <property type="component" value="Unassembled WGS sequence"/>
</dbReference>
<feature type="region of interest" description="Disordered" evidence="2">
    <location>
        <begin position="40"/>
        <end position="68"/>
    </location>
</feature>
<dbReference type="GO" id="GO:0016020">
    <property type="term" value="C:membrane"/>
    <property type="evidence" value="ECO:0007669"/>
    <property type="project" value="UniProtKB-UniRule"/>
</dbReference>
<dbReference type="PANTHER" id="PTHR30329">
    <property type="entry name" value="STATOR ELEMENT OF FLAGELLAR MOTOR COMPLEX"/>
    <property type="match status" value="1"/>
</dbReference>
<keyword evidence="3" id="KW-1133">Transmembrane helix</keyword>
<dbReference type="PANTHER" id="PTHR30329:SF21">
    <property type="entry name" value="LIPOPROTEIN YIAD-RELATED"/>
    <property type="match status" value="1"/>
</dbReference>
<feature type="domain" description="OmpA-like" evidence="4">
    <location>
        <begin position="74"/>
        <end position="183"/>
    </location>
</feature>
<dbReference type="AlphaFoldDB" id="A0A9W6P0H3"/>
<dbReference type="Gene3D" id="3.30.1330.60">
    <property type="entry name" value="OmpA-like domain"/>
    <property type="match status" value="1"/>
</dbReference>
<dbReference type="RefSeq" id="WP_037053102.1">
    <property type="nucleotide sequence ID" value="NZ_BAAAUZ010000052.1"/>
</dbReference>
<comment type="caution">
    <text evidence="5">The sequence shown here is derived from an EMBL/GenBank/DDBJ whole genome shotgun (WGS) entry which is preliminary data.</text>
</comment>
<dbReference type="InterPro" id="IPR006665">
    <property type="entry name" value="OmpA-like"/>
</dbReference>
<keyword evidence="3" id="KW-0812">Transmembrane</keyword>
<evidence type="ECO:0000259" key="4">
    <source>
        <dbReference type="PROSITE" id="PS51123"/>
    </source>
</evidence>